<gene>
    <name evidence="2" type="ORF">ETH_00023170</name>
</gene>
<dbReference type="VEuPathDB" id="ToxoDB:ETH_00023170"/>
<protein>
    <recommendedName>
        <fullName evidence="4">Ribosome biogenesis protein NOP53</fullName>
    </recommendedName>
</protein>
<dbReference type="RefSeq" id="XP_013236259.1">
    <property type="nucleotide sequence ID" value="XM_013380805.1"/>
</dbReference>
<feature type="region of interest" description="Disordered" evidence="1">
    <location>
        <begin position="25"/>
        <end position="44"/>
    </location>
</feature>
<evidence type="ECO:0000256" key="1">
    <source>
        <dbReference type="SAM" id="MobiDB-lite"/>
    </source>
</evidence>
<evidence type="ECO:0008006" key="4">
    <source>
        <dbReference type="Google" id="ProtNLM"/>
    </source>
</evidence>
<dbReference type="VEuPathDB" id="ToxoDB:ETH2_1414100"/>
<dbReference type="GeneID" id="25253746"/>
<feature type="non-terminal residue" evidence="2">
    <location>
        <position position="1"/>
    </location>
</feature>
<feature type="compositionally biased region" description="Basic and acidic residues" evidence="1">
    <location>
        <begin position="34"/>
        <end position="44"/>
    </location>
</feature>
<reference evidence="2" key="2">
    <citation type="submission" date="2013-10" db="EMBL/GenBank/DDBJ databases">
        <authorList>
            <person name="Aslett M."/>
        </authorList>
    </citation>
    <scope>NUCLEOTIDE SEQUENCE [LARGE SCALE GENOMIC DNA]</scope>
    <source>
        <strain evidence="2">Houghton</strain>
    </source>
</reference>
<organism evidence="2 3">
    <name type="scientific">Eimeria tenella</name>
    <name type="common">Coccidian parasite</name>
    <dbReference type="NCBI Taxonomy" id="5802"/>
    <lineage>
        <taxon>Eukaryota</taxon>
        <taxon>Sar</taxon>
        <taxon>Alveolata</taxon>
        <taxon>Apicomplexa</taxon>
        <taxon>Conoidasida</taxon>
        <taxon>Coccidia</taxon>
        <taxon>Eucoccidiorida</taxon>
        <taxon>Eimeriorina</taxon>
        <taxon>Eimeriidae</taxon>
        <taxon>Eimeria</taxon>
    </lineage>
</organism>
<accession>U6L8J4</accession>
<evidence type="ECO:0000313" key="3">
    <source>
        <dbReference type="Proteomes" id="UP000030747"/>
    </source>
</evidence>
<evidence type="ECO:0000313" key="2">
    <source>
        <dbReference type="EMBL" id="CDJ45513.1"/>
    </source>
</evidence>
<name>U6L8J4_EIMTE</name>
<reference evidence="2" key="1">
    <citation type="submission" date="2013-10" db="EMBL/GenBank/DDBJ databases">
        <title>Genomic analysis of the causative agents of coccidiosis in chickens.</title>
        <authorList>
            <person name="Reid A.J."/>
            <person name="Blake D."/>
            <person name="Billington K."/>
            <person name="Browne H."/>
            <person name="Dunn M."/>
            <person name="Hung S."/>
            <person name="Kawahara F."/>
            <person name="Miranda-Saavedra D."/>
            <person name="Mourier T."/>
            <person name="Nagra H."/>
            <person name="Otto T.D."/>
            <person name="Rawlings N."/>
            <person name="Sanchez A."/>
            <person name="Sanders M."/>
            <person name="Subramaniam C."/>
            <person name="Tay Y."/>
            <person name="Dear P."/>
            <person name="Doerig C."/>
            <person name="Gruber A."/>
            <person name="Parkinson J."/>
            <person name="Shirley M."/>
            <person name="Wan K.L."/>
            <person name="Berriman M."/>
            <person name="Tomley F."/>
            <person name="Pain A."/>
        </authorList>
    </citation>
    <scope>NUCLEOTIDE SEQUENCE [LARGE SCALE GENOMIC DNA]</scope>
    <source>
        <strain evidence="2">Houghton</strain>
    </source>
</reference>
<proteinExistence type="predicted"/>
<keyword evidence="3" id="KW-1185">Reference proteome</keyword>
<dbReference type="AlphaFoldDB" id="U6L8J4"/>
<dbReference type="EMBL" id="HG678323">
    <property type="protein sequence ID" value="CDJ45513.1"/>
    <property type="molecule type" value="Genomic_DNA"/>
</dbReference>
<dbReference type="Proteomes" id="UP000030747">
    <property type="component" value="Unassembled WGS sequence"/>
</dbReference>
<sequence length="143" mass="15434">AAAKQQQKALRKSIDLLPQLLQELQQQQQQQADRSAKRLAGEKAKEAAARKGIVSFKIGRKRFVGSPAVPLLPEETTGCLRTTKVQGAAAAAADHLASLHRRGRLELPAEATAAHAVRIKKQLSRAANRIKIIKREGGATHAV</sequence>